<dbReference type="InterPro" id="IPR013346">
    <property type="entry name" value="NrdE_NrdA_C"/>
</dbReference>
<dbReference type="SUPFAM" id="SSF51998">
    <property type="entry name" value="PFL-like glycyl radical enzymes"/>
    <property type="match status" value="1"/>
</dbReference>
<evidence type="ECO:0000256" key="4">
    <source>
        <dbReference type="ARBA" id="ARBA00022741"/>
    </source>
</evidence>
<evidence type="ECO:0000313" key="12">
    <source>
        <dbReference type="EMBL" id="MBD8032549.1"/>
    </source>
</evidence>
<keyword evidence="8" id="KW-1015">Disulfide bond</keyword>
<dbReference type="InterPro" id="IPR039718">
    <property type="entry name" value="Rrm1"/>
</dbReference>
<dbReference type="PROSITE" id="PS00089">
    <property type="entry name" value="RIBORED_LARGE"/>
    <property type="match status" value="1"/>
</dbReference>
<dbReference type="NCBIfam" id="TIGR04170">
    <property type="entry name" value="RNR_1b_NrdE"/>
    <property type="match status" value="1"/>
</dbReference>
<dbReference type="PRINTS" id="PR01183">
    <property type="entry name" value="RIBORDTASEM1"/>
</dbReference>
<evidence type="ECO:0000256" key="5">
    <source>
        <dbReference type="ARBA" id="ARBA00022840"/>
    </source>
</evidence>
<comment type="similarity">
    <text evidence="1 10">Belongs to the ribonucleoside diphosphate reductase large chain family.</text>
</comment>
<feature type="domain" description="Ribonucleotide reductase large subunit" evidence="11">
    <location>
        <begin position="555"/>
        <end position="577"/>
    </location>
</feature>
<dbReference type="InterPro" id="IPR026459">
    <property type="entry name" value="RNR_1b_NrdE"/>
</dbReference>
<name>A0ABR8XKT7_9BACL</name>
<dbReference type="Pfam" id="PF00317">
    <property type="entry name" value="Ribonuc_red_lgN"/>
    <property type="match status" value="1"/>
</dbReference>
<comment type="catalytic activity">
    <reaction evidence="9 10">
        <text>a 2'-deoxyribonucleoside 5'-diphosphate + [thioredoxin]-disulfide + H2O = a ribonucleoside 5'-diphosphate + [thioredoxin]-dithiol</text>
        <dbReference type="Rhea" id="RHEA:23252"/>
        <dbReference type="Rhea" id="RHEA-COMP:10698"/>
        <dbReference type="Rhea" id="RHEA-COMP:10700"/>
        <dbReference type="ChEBI" id="CHEBI:15377"/>
        <dbReference type="ChEBI" id="CHEBI:29950"/>
        <dbReference type="ChEBI" id="CHEBI:50058"/>
        <dbReference type="ChEBI" id="CHEBI:57930"/>
        <dbReference type="ChEBI" id="CHEBI:73316"/>
        <dbReference type="EC" id="1.17.4.1"/>
    </reaction>
</comment>
<keyword evidence="13" id="KW-1185">Reference proteome</keyword>
<protein>
    <recommendedName>
        <fullName evidence="2 10">Ribonucleoside-diphosphate reductase</fullName>
        <ecNumber evidence="2 10">1.17.4.1</ecNumber>
    </recommendedName>
</protein>
<evidence type="ECO:0000313" key="13">
    <source>
        <dbReference type="Proteomes" id="UP000600565"/>
    </source>
</evidence>
<reference evidence="12 13" key="1">
    <citation type="submission" date="2020-08" db="EMBL/GenBank/DDBJ databases">
        <title>A Genomic Blueprint of the Chicken Gut Microbiome.</title>
        <authorList>
            <person name="Gilroy R."/>
            <person name="Ravi A."/>
            <person name="Getino M."/>
            <person name="Pursley I."/>
            <person name="Horton D.L."/>
            <person name="Alikhan N.-F."/>
            <person name="Baker D."/>
            <person name="Gharbi K."/>
            <person name="Hall N."/>
            <person name="Watson M."/>
            <person name="Adriaenssens E.M."/>
            <person name="Foster-Nyarko E."/>
            <person name="Jarju S."/>
            <person name="Secka A."/>
            <person name="Antonio M."/>
            <person name="Oren A."/>
            <person name="Chaudhuri R."/>
            <person name="La Ragione R.M."/>
            <person name="Hildebrand F."/>
            <person name="Pallen M.J."/>
        </authorList>
    </citation>
    <scope>NUCLEOTIDE SEQUENCE [LARGE SCALE GENOMIC DNA]</scope>
    <source>
        <strain evidence="12 13">Sa1YVA6</strain>
    </source>
</reference>
<dbReference type="NCBIfam" id="TIGR02506">
    <property type="entry name" value="NrdE_NrdA"/>
    <property type="match status" value="1"/>
</dbReference>
<keyword evidence="6 10" id="KW-0560">Oxidoreductase</keyword>
<dbReference type="SUPFAM" id="SSF48168">
    <property type="entry name" value="R1 subunit of ribonucleotide reductase, N-terminal domain"/>
    <property type="match status" value="1"/>
</dbReference>
<dbReference type="RefSeq" id="WP_191703140.1">
    <property type="nucleotide sequence ID" value="NZ_JACSPW010000003.1"/>
</dbReference>
<evidence type="ECO:0000256" key="9">
    <source>
        <dbReference type="ARBA" id="ARBA00047754"/>
    </source>
</evidence>
<comment type="caution">
    <text evidence="12">The sequence shown here is derived from an EMBL/GenBank/DDBJ whole genome shotgun (WGS) entry which is preliminary data.</text>
</comment>
<accession>A0ABR8XKT7</accession>
<dbReference type="InterPro" id="IPR000788">
    <property type="entry name" value="RNR_lg_C"/>
</dbReference>
<evidence type="ECO:0000256" key="7">
    <source>
        <dbReference type="ARBA" id="ARBA00023116"/>
    </source>
</evidence>
<proteinExistence type="inferred from homology"/>
<evidence type="ECO:0000256" key="1">
    <source>
        <dbReference type="ARBA" id="ARBA00010406"/>
    </source>
</evidence>
<evidence type="ECO:0000256" key="2">
    <source>
        <dbReference type="ARBA" id="ARBA00012274"/>
    </source>
</evidence>
<dbReference type="PANTHER" id="PTHR11573">
    <property type="entry name" value="RIBONUCLEOSIDE-DIPHOSPHATE REDUCTASE LARGE CHAIN"/>
    <property type="match status" value="1"/>
</dbReference>
<dbReference type="InterPro" id="IPR008926">
    <property type="entry name" value="RNR_R1-su_N"/>
</dbReference>
<keyword evidence="7 10" id="KW-0215">Deoxyribonucleotide synthesis</keyword>
<comment type="function">
    <text evidence="10">Provides the precursors necessary for DNA synthesis. Catalyzes the biosynthesis of deoxyribonucleotides from the corresponding ribonucleotides.</text>
</comment>
<dbReference type="Proteomes" id="UP000600565">
    <property type="component" value="Unassembled WGS sequence"/>
</dbReference>
<dbReference type="Gene3D" id="3.20.70.20">
    <property type="match status" value="1"/>
</dbReference>
<dbReference type="EMBL" id="JACSPW010000003">
    <property type="protein sequence ID" value="MBD8032549.1"/>
    <property type="molecule type" value="Genomic_DNA"/>
</dbReference>
<keyword evidence="5" id="KW-0067">ATP-binding</keyword>
<evidence type="ECO:0000256" key="6">
    <source>
        <dbReference type="ARBA" id="ARBA00023002"/>
    </source>
</evidence>
<evidence type="ECO:0000256" key="3">
    <source>
        <dbReference type="ARBA" id="ARBA00022533"/>
    </source>
</evidence>
<keyword evidence="4" id="KW-0547">Nucleotide-binding</keyword>
<gene>
    <name evidence="12" type="primary">nrdE</name>
    <name evidence="12" type="ORF">H9632_05675</name>
</gene>
<dbReference type="InterPro" id="IPR013509">
    <property type="entry name" value="RNR_lsu_N"/>
</dbReference>
<dbReference type="InterPro" id="IPR013554">
    <property type="entry name" value="RNR_N"/>
</dbReference>
<keyword evidence="3" id="KW-0021">Allosteric enzyme</keyword>
<sequence length="697" mass="79827">MKQYLKLNNDILNRYRATGELDLAKDKEATRRYFLEDVNVRLRYFIDIEEKVRYLVDEGYYEKEFLEMYSMDFIKRMYKKAYAYKFRFPSFMSASKFYDSYAMKSRDGKEILEKYEDRIVIIALYLAQGDEALAEKAIKAVMTAYQPATPTALNSGKKARGELVSCFKLTMDDTMNSIAENIGYCLELSRLGGGVGVNLTDLRPLGDPIKGILNRASGVMPVAKLLENSFSYSNQLGQRNGSGVVYLNVFHGDIEAFISSKKPNADDKIRLATLSTGIILPDIFFELMRRDKDIVLFSSYDIYKEYGKRMSEISITEMYYELLDNPNIRKLKRLNARKLYTEIKKAQFESGYPFEIFDDNVNNAHPLKEIGRVKMSNLCTEILQYQQTSVVTDQNEPNEYGLDVSCNLGSIDIHEATKVQDFGQLVDTAMRLLTNVSTMTDIVNVPSVSKANKVMHSVGLGVMNLHGHLVQSGIRYGSKESIEFIDAFMEALNYYSLKASMEIAKEKNEIFYQFEESDYASGVYFEKYINKEEIELTPGVIKALGATPIITQNMWHQLKSDVLEHGLFHSYRLAIAPTGSISYIRSCTASISPVTERVEVRDYADSRTIYPMPFLTNDNEELYTEAYDVNPYELIDLYAAAQKHIDQGISMTLYVTDQWNTEQLAKAYIYAWTRGIKTVYYVRQRLLTIEECVACQI</sequence>
<dbReference type="Gene3D" id="1.10.1650.20">
    <property type="match status" value="1"/>
</dbReference>
<dbReference type="EC" id="1.17.4.1" evidence="2 10"/>
<dbReference type="Pfam" id="PF02867">
    <property type="entry name" value="Ribonuc_red_lgC"/>
    <property type="match status" value="1"/>
</dbReference>
<dbReference type="PANTHER" id="PTHR11573:SF30">
    <property type="entry name" value="RIBONUCLEOSIDE-DIPHOSPHATE REDUCTASE 2 SUBUNIT ALPHA"/>
    <property type="match status" value="1"/>
</dbReference>
<dbReference type="GO" id="GO:0004748">
    <property type="term" value="F:ribonucleoside-diphosphate reductase activity, thioredoxin disulfide as acceptor"/>
    <property type="evidence" value="ECO:0007669"/>
    <property type="project" value="UniProtKB-EC"/>
</dbReference>
<dbReference type="Pfam" id="PF08343">
    <property type="entry name" value="RNR_N"/>
    <property type="match status" value="1"/>
</dbReference>
<organism evidence="12 13">
    <name type="scientific">Solibacillus merdavium</name>
    <dbReference type="NCBI Taxonomy" id="2762218"/>
    <lineage>
        <taxon>Bacteria</taxon>
        <taxon>Bacillati</taxon>
        <taxon>Bacillota</taxon>
        <taxon>Bacilli</taxon>
        <taxon>Bacillales</taxon>
        <taxon>Caryophanaceae</taxon>
        <taxon>Solibacillus</taxon>
    </lineage>
</organism>
<evidence type="ECO:0000259" key="11">
    <source>
        <dbReference type="PROSITE" id="PS00089"/>
    </source>
</evidence>
<evidence type="ECO:0000256" key="8">
    <source>
        <dbReference type="ARBA" id="ARBA00023157"/>
    </source>
</evidence>
<evidence type="ECO:0000256" key="10">
    <source>
        <dbReference type="RuleBase" id="RU003410"/>
    </source>
</evidence>